<evidence type="ECO:0000313" key="6">
    <source>
        <dbReference type="EMBL" id="GAJ17776.1"/>
    </source>
</evidence>
<organism evidence="6">
    <name type="scientific">marine sediment metagenome</name>
    <dbReference type="NCBI Taxonomy" id="412755"/>
    <lineage>
        <taxon>unclassified sequences</taxon>
        <taxon>metagenomes</taxon>
        <taxon>ecological metagenomes</taxon>
    </lineage>
</organism>
<feature type="domain" description="Translocation and assembly module TamB C-terminal" evidence="5">
    <location>
        <begin position="41"/>
        <end position="211"/>
    </location>
</feature>
<dbReference type="EMBL" id="BARW01036426">
    <property type="protein sequence ID" value="GAJ17776.1"/>
    <property type="molecule type" value="Genomic_DNA"/>
</dbReference>
<evidence type="ECO:0000256" key="1">
    <source>
        <dbReference type="ARBA" id="ARBA00004167"/>
    </source>
</evidence>
<comment type="caution">
    <text evidence="6">The sequence shown here is derived from an EMBL/GenBank/DDBJ whole genome shotgun (WGS) entry which is preliminary data.</text>
</comment>
<dbReference type="Pfam" id="PF04357">
    <property type="entry name" value="TamB"/>
    <property type="match status" value="1"/>
</dbReference>
<name>X1VNE2_9ZZZZ</name>
<evidence type="ECO:0000256" key="4">
    <source>
        <dbReference type="ARBA" id="ARBA00023136"/>
    </source>
</evidence>
<accession>X1VNE2</accession>
<dbReference type="AlphaFoldDB" id="X1VNE2"/>
<dbReference type="InterPro" id="IPR007452">
    <property type="entry name" value="TamB_C"/>
</dbReference>
<sequence>GNIKLQKTSFLINYLQSQYSFSEEIRIRDNTILFENMKLYDPEGNIAITNGAITHDNFKNFNFNIKLDAKNFLFIATDEENNRQFYGNGFGTGIVNISGPPKKIFLDISAKTEKNTRLFIPLNAEEDITEYTFVTFIGTSDETTGKEIKNQYEVDLSGFGMNFNLEVTPDAEIQIIFDSKIGDIMKVRGEGNLNLQINPQREFKIYGTVRIE</sequence>
<proteinExistence type="predicted"/>
<evidence type="ECO:0000259" key="5">
    <source>
        <dbReference type="Pfam" id="PF04357"/>
    </source>
</evidence>
<dbReference type="GO" id="GO:0009306">
    <property type="term" value="P:protein secretion"/>
    <property type="evidence" value="ECO:0007669"/>
    <property type="project" value="InterPro"/>
</dbReference>
<keyword evidence="2" id="KW-0812">Transmembrane</keyword>
<protein>
    <recommendedName>
        <fullName evidence="5">Translocation and assembly module TamB C-terminal domain-containing protein</fullName>
    </recommendedName>
</protein>
<dbReference type="GO" id="GO:0005886">
    <property type="term" value="C:plasma membrane"/>
    <property type="evidence" value="ECO:0007669"/>
    <property type="project" value="InterPro"/>
</dbReference>
<gene>
    <name evidence="6" type="ORF">S12H4_56537</name>
</gene>
<reference evidence="6" key="1">
    <citation type="journal article" date="2014" name="Front. Microbiol.">
        <title>High frequency of phylogenetically diverse reductive dehalogenase-homologous genes in deep subseafloor sedimentary metagenomes.</title>
        <authorList>
            <person name="Kawai M."/>
            <person name="Futagami T."/>
            <person name="Toyoda A."/>
            <person name="Takaki Y."/>
            <person name="Nishi S."/>
            <person name="Hori S."/>
            <person name="Arai W."/>
            <person name="Tsubouchi T."/>
            <person name="Morono Y."/>
            <person name="Uchiyama I."/>
            <person name="Ito T."/>
            <person name="Fujiyama A."/>
            <person name="Inagaki F."/>
            <person name="Takami H."/>
        </authorList>
    </citation>
    <scope>NUCLEOTIDE SEQUENCE</scope>
    <source>
        <strain evidence="6">Expedition CK06-06</strain>
    </source>
</reference>
<comment type="subcellular location">
    <subcellularLocation>
        <location evidence="1">Membrane</location>
        <topology evidence="1">Single-pass membrane protein</topology>
    </subcellularLocation>
</comment>
<feature type="non-terminal residue" evidence="6">
    <location>
        <position position="212"/>
    </location>
</feature>
<keyword evidence="4" id="KW-0472">Membrane</keyword>
<evidence type="ECO:0000256" key="2">
    <source>
        <dbReference type="ARBA" id="ARBA00022692"/>
    </source>
</evidence>
<keyword evidence="3" id="KW-1133">Transmembrane helix</keyword>
<evidence type="ECO:0000256" key="3">
    <source>
        <dbReference type="ARBA" id="ARBA00022989"/>
    </source>
</evidence>
<feature type="non-terminal residue" evidence="6">
    <location>
        <position position="1"/>
    </location>
</feature>